<feature type="transmembrane region" description="Helical" evidence="8">
    <location>
        <begin position="71"/>
        <end position="92"/>
    </location>
</feature>
<comment type="caution">
    <text evidence="10">The sequence shown here is derived from an EMBL/GenBank/DDBJ whole genome shotgun (WGS) entry which is preliminary data.</text>
</comment>
<evidence type="ECO:0000256" key="7">
    <source>
        <dbReference type="SAM" id="MobiDB-lite"/>
    </source>
</evidence>
<evidence type="ECO:0000256" key="6">
    <source>
        <dbReference type="ARBA" id="ARBA00023136"/>
    </source>
</evidence>
<feature type="compositionally biased region" description="Pro residues" evidence="7">
    <location>
        <begin position="8"/>
        <end position="32"/>
    </location>
</feature>
<keyword evidence="6 8" id="KW-0472">Membrane</keyword>
<evidence type="ECO:0000256" key="8">
    <source>
        <dbReference type="SAM" id="Phobius"/>
    </source>
</evidence>
<feature type="transmembrane region" description="Helical" evidence="8">
    <location>
        <begin position="220"/>
        <end position="237"/>
    </location>
</feature>
<feature type="transmembrane region" description="Helical" evidence="8">
    <location>
        <begin position="138"/>
        <end position="159"/>
    </location>
</feature>
<evidence type="ECO:0000256" key="3">
    <source>
        <dbReference type="ARBA" id="ARBA00022475"/>
    </source>
</evidence>
<comment type="subcellular location">
    <subcellularLocation>
        <location evidence="1">Cell membrane</location>
        <topology evidence="1">Multi-pass membrane protein</topology>
    </subcellularLocation>
</comment>
<sequence length="387" mass="39340">MPLTTPRHPTPAPAPHDHPAPAPDGHPAPAPDGQPAGAPDPGHPTPAPAPDRRPAGPAGPRLLPGPAPVKGVGPGLLLALLATVVWSGSFVATRDMADSVPPVQAVFWRWTIALLAVAPFAVRPFLRQRAVIRRHLGFTALASLFGVALYNTLVHQAGLTTSADNMGMIMAASPVLMAGYARLGGERLGTRRLLGMTVAVLGVLLLVGEGSLAIDLAAGDLWMFAAALSFASYSALLKRRPEGIDGLAFLFTTFVLGALMLAPAYAVSLAVQGGFPAVPATVGPLLYVGVLSSAVAFFAWNKAISLIGAARAGVVYHLQPVCAALLSYALLGEELGPTGGVCMVLILGGVALGSAAGGRPAARAGATTPPEPPAPAGRPEAPDTLRP</sequence>
<keyword evidence="5 8" id="KW-1133">Transmembrane helix</keyword>
<dbReference type="Proteomes" id="UP001604282">
    <property type="component" value="Unassembled WGS sequence"/>
</dbReference>
<feature type="region of interest" description="Disordered" evidence="7">
    <location>
        <begin position="1"/>
        <end position="66"/>
    </location>
</feature>
<dbReference type="RefSeq" id="WP_392878831.1">
    <property type="nucleotide sequence ID" value="NZ_JBICZW010000001.1"/>
</dbReference>
<dbReference type="Pfam" id="PF00892">
    <property type="entry name" value="EamA"/>
    <property type="match status" value="2"/>
</dbReference>
<feature type="region of interest" description="Disordered" evidence="7">
    <location>
        <begin position="358"/>
        <end position="387"/>
    </location>
</feature>
<evidence type="ECO:0000256" key="1">
    <source>
        <dbReference type="ARBA" id="ARBA00004651"/>
    </source>
</evidence>
<evidence type="ECO:0000256" key="5">
    <source>
        <dbReference type="ARBA" id="ARBA00022989"/>
    </source>
</evidence>
<reference evidence="10 11" key="1">
    <citation type="submission" date="2024-10" db="EMBL/GenBank/DDBJ databases">
        <title>The Natural Products Discovery Center: Release of the First 8490 Sequenced Strains for Exploring Actinobacteria Biosynthetic Diversity.</title>
        <authorList>
            <person name="Kalkreuter E."/>
            <person name="Kautsar S.A."/>
            <person name="Yang D."/>
            <person name="Bader C.D."/>
            <person name="Teijaro C.N."/>
            <person name="Fluegel L."/>
            <person name="Davis C.M."/>
            <person name="Simpson J.R."/>
            <person name="Lauterbach L."/>
            <person name="Steele A.D."/>
            <person name="Gui C."/>
            <person name="Meng S."/>
            <person name="Li G."/>
            <person name="Viehrig K."/>
            <person name="Ye F."/>
            <person name="Su P."/>
            <person name="Kiefer A.F."/>
            <person name="Nichols A."/>
            <person name="Cepeda A.J."/>
            <person name="Yan W."/>
            <person name="Fan B."/>
            <person name="Jiang Y."/>
            <person name="Adhikari A."/>
            <person name="Zheng C.-J."/>
            <person name="Schuster L."/>
            <person name="Cowan T.M."/>
            <person name="Smanski M.J."/>
            <person name="Chevrette M.G."/>
            <person name="De Carvalho L.P.S."/>
            <person name="Shen B."/>
        </authorList>
    </citation>
    <scope>NUCLEOTIDE SEQUENCE [LARGE SCALE GENOMIC DNA]</scope>
    <source>
        <strain evidence="10 11">NPDC048229</strain>
    </source>
</reference>
<gene>
    <name evidence="10" type="ORF">ACGFYS_01565</name>
</gene>
<evidence type="ECO:0000313" key="11">
    <source>
        <dbReference type="Proteomes" id="UP001604282"/>
    </source>
</evidence>
<dbReference type="InterPro" id="IPR000620">
    <property type="entry name" value="EamA_dom"/>
</dbReference>
<feature type="transmembrane region" description="Helical" evidence="8">
    <location>
        <begin position="165"/>
        <end position="181"/>
    </location>
</feature>
<feature type="transmembrane region" description="Helical" evidence="8">
    <location>
        <begin position="193"/>
        <end position="214"/>
    </location>
</feature>
<accession>A0ABW7BND0</accession>
<dbReference type="EMBL" id="JBICZW010000001">
    <property type="protein sequence ID" value="MFG3187608.1"/>
    <property type="molecule type" value="Genomic_DNA"/>
</dbReference>
<keyword evidence="11" id="KW-1185">Reference proteome</keyword>
<dbReference type="InterPro" id="IPR051258">
    <property type="entry name" value="Diverse_Substrate_Transporter"/>
</dbReference>
<dbReference type="InterPro" id="IPR037185">
    <property type="entry name" value="EmrE-like"/>
</dbReference>
<dbReference type="PANTHER" id="PTHR42920:SF11">
    <property type="entry name" value="INNER MEMBRANE PROTEIN YTFF"/>
    <property type="match status" value="1"/>
</dbReference>
<feature type="transmembrane region" description="Helical" evidence="8">
    <location>
        <begin position="337"/>
        <end position="356"/>
    </location>
</feature>
<feature type="transmembrane region" description="Helical" evidence="8">
    <location>
        <begin position="312"/>
        <end position="331"/>
    </location>
</feature>
<evidence type="ECO:0000313" key="10">
    <source>
        <dbReference type="EMBL" id="MFG3187608.1"/>
    </source>
</evidence>
<dbReference type="PANTHER" id="PTHR42920">
    <property type="entry name" value="OS03G0707200 PROTEIN-RELATED"/>
    <property type="match status" value="1"/>
</dbReference>
<feature type="transmembrane region" description="Helical" evidence="8">
    <location>
        <begin position="107"/>
        <end position="126"/>
    </location>
</feature>
<feature type="domain" description="EamA" evidence="9">
    <location>
        <begin position="74"/>
        <end position="207"/>
    </location>
</feature>
<evidence type="ECO:0000259" key="9">
    <source>
        <dbReference type="Pfam" id="PF00892"/>
    </source>
</evidence>
<comment type="similarity">
    <text evidence="2">Belongs to the EamA transporter family.</text>
</comment>
<feature type="domain" description="EamA" evidence="9">
    <location>
        <begin position="218"/>
        <end position="352"/>
    </location>
</feature>
<feature type="compositionally biased region" description="Low complexity" evidence="7">
    <location>
        <begin position="55"/>
        <end position="66"/>
    </location>
</feature>
<organism evidence="10 11">
    <name type="scientific">Streptomyces omiyaensis</name>
    <dbReference type="NCBI Taxonomy" id="68247"/>
    <lineage>
        <taxon>Bacteria</taxon>
        <taxon>Bacillati</taxon>
        <taxon>Actinomycetota</taxon>
        <taxon>Actinomycetes</taxon>
        <taxon>Kitasatosporales</taxon>
        <taxon>Streptomycetaceae</taxon>
        <taxon>Streptomyces</taxon>
    </lineage>
</organism>
<evidence type="ECO:0000256" key="4">
    <source>
        <dbReference type="ARBA" id="ARBA00022692"/>
    </source>
</evidence>
<feature type="transmembrane region" description="Helical" evidence="8">
    <location>
        <begin position="277"/>
        <end position="300"/>
    </location>
</feature>
<name>A0ABW7BND0_9ACTN</name>
<proteinExistence type="inferred from homology"/>
<protein>
    <submittedName>
        <fullName evidence="10">EamA family transporter</fullName>
    </submittedName>
</protein>
<keyword evidence="4 8" id="KW-0812">Transmembrane</keyword>
<evidence type="ECO:0000256" key="2">
    <source>
        <dbReference type="ARBA" id="ARBA00007362"/>
    </source>
</evidence>
<dbReference type="SUPFAM" id="SSF103481">
    <property type="entry name" value="Multidrug resistance efflux transporter EmrE"/>
    <property type="match status" value="2"/>
</dbReference>
<feature type="transmembrane region" description="Helical" evidence="8">
    <location>
        <begin position="249"/>
        <end position="271"/>
    </location>
</feature>
<feature type="compositionally biased region" description="Low complexity" evidence="7">
    <location>
        <begin position="358"/>
        <end position="368"/>
    </location>
</feature>
<keyword evidence="3" id="KW-1003">Cell membrane</keyword>